<reference evidence="2" key="1">
    <citation type="submission" date="2021-01" db="EMBL/GenBank/DDBJ databases">
        <authorList>
            <person name="Corre E."/>
            <person name="Pelletier E."/>
            <person name="Niang G."/>
            <person name="Scheremetjew M."/>
            <person name="Finn R."/>
            <person name="Kale V."/>
            <person name="Holt S."/>
            <person name="Cochrane G."/>
            <person name="Meng A."/>
            <person name="Brown T."/>
            <person name="Cohen L."/>
        </authorList>
    </citation>
    <scope>NUCLEOTIDE SEQUENCE</scope>
    <source>
        <strain evidence="2">SAG 63-3</strain>
    </source>
</reference>
<feature type="compositionally biased region" description="Gly residues" evidence="1">
    <location>
        <begin position="13"/>
        <end position="24"/>
    </location>
</feature>
<dbReference type="AlphaFoldDB" id="A0A7S0UPL4"/>
<feature type="compositionally biased region" description="Basic and acidic residues" evidence="1">
    <location>
        <begin position="25"/>
        <end position="36"/>
    </location>
</feature>
<evidence type="ECO:0000313" key="2">
    <source>
        <dbReference type="EMBL" id="CAD8764526.1"/>
    </source>
</evidence>
<feature type="compositionally biased region" description="Polar residues" evidence="1">
    <location>
        <begin position="49"/>
        <end position="81"/>
    </location>
</feature>
<feature type="compositionally biased region" description="Basic residues" evidence="1">
    <location>
        <begin position="138"/>
        <end position="153"/>
    </location>
</feature>
<feature type="region of interest" description="Disordered" evidence="1">
    <location>
        <begin position="1"/>
        <end position="166"/>
    </location>
</feature>
<dbReference type="EMBL" id="HBFM01001613">
    <property type="protein sequence ID" value="CAD8764526.1"/>
    <property type="molecule type" value="Transcribed_RNA"/>
</dbReference>
<feature type="compositionally biased region" description="Basic and acidic residues" evidence="1">
    <location>
        <begin position="121"/>
        <end position="137"/>
    </location>
</feature>
<proteinExistence type="predicted"/>
<feature type="compositionally biased region" description="Polar residues" evidence="1">
    <location>
        <begin position="96"/>
        <end position="120"/>
    </location>
</feature>
<sequence>MPPNLVYKRDDNGGGGGRRGGGGGWDERGGGERGRGMQDGGPPFKYHTQGPQQRNFPSGNQHNNSYHNRQFHNQQNSNGSMGHNGPAPHTHRSEPLNLTWQRPSQTNLPSNYSNSHANSSRQDHIKYHDGNNYDRSGRPPRYHHQHHHHHHHPSPPQPSSPAFSINIINPSATPPFPGAKEQIFQSSPNYPNISNDEPDIVMGEEYVKNTSNWKGNEWQRGVSRGPPSEGCDEYGGKEGYGGRGTGKWGDRGSGTGRHFTYDSEINYDSSKNRVRYKDSSEEPQVIAFSGSKSSGFLGFRATAPINANGFPSNSPFSSTLSGFNGFSNAPGQVGIGSMPSPTPISFNATMATSGFGLSSNGQSNPISTDYKPPLNPFTPVANSFSVFPTPAPTISNPTSDACLGGIGIIGGGEGQTKVTKASGPVRRPEDLSDNNGYLSALLKDARLGLKLDLSDQDLEVFERVKRKGEFTLDNLPEAPPPRKFVLYHNI</sequence>
<evidence type="ECO:0000256" key="1">
    <source>
        <dbReference type="SAM" id="MobiDB-lite"/>
    </source>
</evidence>
<gene>
    <name evidence="2" type="ORF">PPAR00522_LOCUS910</name>
</gene>
<accession>A0A7S0UPL4</accession>
<name>A0A7S0UPL4_9CHLO</name>
<organism evidence="2">
    <name type="scientific">Polytomella parva</name>
    <dbReference type="NCBI Taxonomy" id="51329"/>
    <lineage>
        <taxon>Eukaryota</taxon>
        <taxon>Viridiplantae</taxon>
        <taxon>Chlorophyta</taxon>
        <taxon>core chlorophytes</taxon>
        <taxon>Chlorophyceae</taxon>
        <taxon>CS clade</taxon>
        <taxon>Chlamydomonadales</taxon>
        <taxon>Chlamydomonadaceae</taxon>
        <taxon>Polytomella</taxon>
    </lineage>
</organism>
<feature type="region of interest" description="Disordered" evidence="1">
    <location>
        <begin position="217"/>
        <end position="238"/>
    </location>
</feature>
<protein>
    <submittedName>
        <fullName evidence="2">Uncharacterized protein</fullName>
    </submittedName>
</protein>